<feature type="non-terminal residue" evidence="2">
    <location>
        <position position="255"/>
    </location>
</feature>
<accession>A0A1Q9BQK1</accession>
<dbReference type="AlphaFoldDB" id="A0A1Q9BQK1"/>
<dbReference type="Proteomes" id="UP000186817">
    <property type="component" value="Unassembled WGS sequence"/>
</dbReference>
<dbReference type="EMBL" id="LSRX01006826">
    <property type="protein sequence ID" value="OLP72967.1"/>
    <property type="molecule type" value="Genomic_DNA"/>
</dbReference>
<comment type="caution">
    <text evidence="2">The sequence shown here is derived from an EMBL/GenBank/DDBJ whole genome shotgun (WGS) entry which is preliminary data.</text>
</comment>
<keyword evidence="3" id="KW-1185">Reference proteome</keyword>
<evidence type="ECO:0000256" key="1">
    <source>
        <dbReference type="SAM" id="MobiDB-lite"/>
    </source>
</evidence>
<gene>
    <name evidence="2" type="ORF">AK812_SmicGene47990</name>
</gene>
<organism evidence="2 3">
    <name type="scientific">Symbiodinium microadriaticum</name>
    <name type="common">Dinoflagellate</name>
    <name type="synonym">Zooxanthella microadriatica</name>
    <dbReference type="NCBI Taxonomy" id="2951"/>
    <lineage>
        <taxon>Eukaryota</taxon>
        <taxon>Sar</taxon>
        <taxon>Alveolata</taxon>
        <taxon>Dinophyceae</taxon>
        <taxon>Suessiales</taxon>
        <taxon>Symbiodiniaceae</taxon>
        <taxon>Symbiodinium</taxon>
    </lineage>
</organism>
<evidence type="ECO:0000313" key="2">
    <source>
        <dbReference type="EMBL" id="OLP72967.1"/>
    </source>
</evidence>
<evidence type="ECO:0000313" key="3">
    <source>
        <dbReference type="Proteomes" id="UP000186817"/>
    </source>
</evidence>
<sequence>MPVSIFCFRYHLYRAVVVPVTIQEPLTSKAPQPADPPRPCVTSWVLLTLPVLSITSPAPPSVHSGARISIRLRSGMRDSSLNTVQVGNLAARSEPRIELVPESPVWPPVRTQGPRLCKAPWPISPLPELLWAQPGATSQHPQLRIGRVAASQEPVALSPMAWLSIRSMASMRVPERRAAAPLGVAPRRSAPRTRLLPEFSAGAAQSCSRRVLRSEASLATLRRPKETPLSAGSPETRREQADLPADPTPGPLPPI</sequence>
<feature type="compositionally biased region" description="Pro residues" evidence="1">
    <location>
        <begin position="246"/>
        <end position="255"/>
    </location>
</feature>
<name>A0A1Q9BQK1_SYMMI</name>
<reference evidence="2 3" key="1">
    <citation type="submission" date="2016-02" db="EMBL/GenBank/DDBJ databases">
        <title>Genome analysis of coral dinoflagellate symbionts highlights evolutionary adaptations to a symbiotic lifestyle.</title>
        <authorList>
            <person name="Aranda M."/>
            <person name="Li Y."/>
            <person name="Liew Y.J."/>
            <person name="Baumgarten S."/>
            <person name="Simakov O."/>
            <person name="Wilson M."/>
            <person name="Piel J."/>
            <person name="Ashoor H."/>
            <person name="Bougouffa S."/>
            <person name="Bajic V.B."/>
            <person name="Ryu T."/>
            <person name="Ravasi T."/>
            <person name="Bayer T."/>
            <person name="Micklem G."/>
            <person name="Kim H."/>
            <person name="Bhak J."/>
            <person name="Lajeunesse T.C."/>
            <person name="Voolstra C.R."/>
        </authorList>
    </citation>
    <scope>NUCLEOTIDE SEQUENCE [LARGE SCALE GENOMIC DNA]</scope>
    <source>
        <strain evidence="2 3">CCMP2467</strain>
    </source>
</reference>
<proteinExistence type="predicted"/>
<dbReference type="OrthoDB" id="448560at2759"/>
<protein>
    <submittedName>
        <fullName evidence="2">Uncharacterized protein</fullName>
    </submittedName>
</protein>
<feature type="region of interest" description="Disordered" evidence="1">
    <location>
        <begin position="215"/>
        <end position="255"/>
    </location>
</feature>